<dbReference type="EMBL" id="CP116341">
    <property type="protein sequence ID" value="WOV83581.1"/>
    <property type="molecule type" value="Genomic_DNA"/>
</dbReference>
<dbReference type="PANTHER" id="PTHR42678:SF34">
    <property type="entry name" value="OS04G0183300 PROTEIN"/>
    <property type="match status" value="1"/>
</dbReference>
<dbReference type="InterPro" id="IPR036928">
    <property type="entry name" value="AS_sf"/>
</dbReference>
<proteinExistence type="predicted"/>
<accession>A0ABZ0KTW7</accession>
<sequence length="489" mass="52904">MEDSQSIRTRFKWVIEAAIPAIQQAMEEGEITSEELVLFYMDRISIKGQLTNAVLEINPHALQIAQALDFERKKSGKRSMLHGIPILLKDNIDTGDAMHTSAGSLALEKHYASDDAFLVKQLRKAGAVILGKTNMTEWANFMSDEMPNGWSSRGGQVLNPFGKFEVGGSSSGSAAAVSTNLAAASIGTETTGSIIHPSAQNGVVGLKPTVGAISRSGIIPLSVTQDTAGPMTRTVTDAALVFQALLGHDPDDPITITSQNYSSTEWLSCLKKDALKGVRIGVASSIFRNEVPEEQMRLFKNSLNVLEDLGAKIMSDIDLGTTEDDLGYNVLLHECKAALNHYLGKTAEANSIRSIDDIIRFNNNHSEETLRYGQNLLEKINHRSGTLSEHPYIEALLRNQHLAKKVALGKALEQNGVDILAFPQDYGCSFEAAAGFPSITVPAGMTDEGEPFGLTFAGPAYSEPSLLSFAYAFEQQTQARSELTAAQKK</sequence>
<dbReference type="RefSeq" id="WP_323691273.1">
    <property type="nucleotide sequence ID" value="NZ_CP116341.1"/>
</dbReference>
<evidence type="ECO:0000313" key="3">
    <source>
        <dbReference type="Proteomes" id="UP001303532"/>
    </source>
</evidence>
<feature type="domain" description="Amidase" evidence="1">
    <location>
        <begin position="35"/>
        <end position="423"/>
    </location>
</feature>
<keyword evidence="3" id="KW-1185">Reference proteome</keyword>
<dbReference type="NCBIfam" id="NF005300">
    <property type="entry name" value="PRK06828.1"/>
    <property type="match status" value="1"/>
</dbReference>
<organism evidence="2 3">
    <name type="scientific">Sporosarcina jeotgali</name>
    <dbReference type="NCBI Taxonomy" id="3020056"/>
    <lineage>
        <taxon>Bacteria</taxon>
        <taxon>Bacillati</taxon>
        <taxon>Bacillota</taxon>
        <taxon>Bacilli</taxon>
        <taxon>Bacillales</taxon>
        <taxon>Caryophanaceae</taxon>
        <taxon>Sporosarcina</taxon>
    </lineage>
</organism>
<dbReference type="Proteomes" id="UP001303532">
    <property type="component" value="Chromosome"/>
</dbReference>
<dbReference type="PANTHER" id="PTHR42678">
    <property type="entry name" value="AMIDASE"/>
    <property type="match status" value="1"/>
</dbReference>
<dbReference type="Pfam" id="PF01425">
    <property type="entry name" value="Amidase"/>
    <property type="match status" value="1"/>
</dbReference>
<reference evidence="2 3" key="1">
    <citation type="submission" date="2023-01" db="EMBL/GenBank/DDBJ databases">
        <title>Sporosarcina sp. nov., isolated from Korean tranditional fermented seafood 'Jeotgal'.</title>
        <authorList>
            <person name="Yang A.-I."/>
        </authorList>
    </citation>
    <scope>NUCLEOTIDE SEQUENCE [LARGE SCALE GENOMIC DNA]</scope>
    <source>
        <strain evidence="2 3">B2O-1</strain>
    </source>
</reference>
<name>A0ABZ0KTW7_9BACL</name>
<gene>
    <name evidence="2" type="ORF">PGH26_11900</name>
</gene>
<dbReference type="InterPro" id="IPR023631">
    <property type="entry name" value="Amidase_dom"/>
</dbReference>
<protein>
    <submittedName>
        <fullName evidence="2">Amidase family protein</fullName>
    </submittedName>
</protein>
<dbReference type="SUPFAM" id="SSF75304">
    <property type="entry name" value="Amidase signature (AS) enzymes"/>
    <property type="match status" value="1"/>
</dbReference>
<dbReference type="Gene3D" id="3.90.1300.10">
    <property type="entry name" value="Amidase signature (AS) domain"/>
    <property type="match status" value="1"/>
</dbReference>
<evidence type="ECO:0000259" key="1">
    <source>
        <dbReference type="Pfam" id="PF01425"/>
    </source>
</evidence>
<evidence type="ECO:0000313" key="2">
    <source>
        <dbReference type="EMBL" id="WOV83581.1"/>
    </source>
</evidence>